<organism evidence="2 3">
    <name type="scientific">Rhizobium setariae</name>
    <dbReference type="NCBI Taxonomy" id="2801340"/>
    <lineage>
        <taxon>Bacteria</taxon>
        <taxon>Pseudomonadati</taxon>
        <taxon>Pseudomonadota</taxon>
        <taxon>Alphaproteobacteria</taxon>
        <taxon>Hyphomicrobiales</taxon>
        <taxon>Rhizobiaceae</taxon>
        <taxon>Rhizobium/Agrobacterium group</taxon>
        <taxon>Rhizobium</taxon>
    </lineage>
</organism>
<accession>A0A936YJV6</accession>
<reference evidence="2" key="1">
    <citation type="submission" date="2021-01" db="EMBL/GenBank/DDBJ databases">
        <title>Rhizobium sp. strain KVB221 16S ribosomal RNA gene Genome sequencing and assembly.</title>
        <authorList>
            <person name="Kang M."/>
        </authorList>
    </citation>
    <scope>NUCLEOTIDE SEQUENCE</scope>
    <source>
        <strain evidence="2">KVB221</strain>
    </source>
</reference>
<keyword evidence="3" id="KW-1185">Reference proteome</keyword>
<keyword evidence="1" id="KW-0732">Signal</keyword>
<dbReference type="RefSeq" id="WP_201654800.1">
    <property type="nucleotide sequence ID" value="NZ_JAEQNC010000003.1"/>
</dbReference>
<feature type="signal peptide" evidence="1">
    <location>
        <begin position="1"/>
        <end position="25"/>
    </location>
</feature>
<evidence type="ECO:0000313" key="2">
    <source>
        <dbReference type="EMBL" id="MBL0371635.1"/>
    </source>
</evidence>
<evidence type="ECO:0000313" key="3">
    <source>
        <dbReference type="Proteomes" id="UP000633219"/>
    </source>
</evidence>
<sequence>MRLFSRRILILTSVLLAMLTGTASAADVYNPSPDTAVSEYGVTTYLDLARHFVPDIKATDNGYVGSKRVALRHIGGKGYEGADESAYGFYDLAAVRMKAEGKERLLVLFDFAQAAKAAQGLAVLALYELDNEPRLLDAADIGFDQGTYFFDQTLMPIAEGSDAILTMSSHFNSNQTYTTQALAMVKADRLELIGTALLFDERTCGLERRQTIRYAADPARGKPYAPISVTVTESAMPTDETCEGTQAISASEREIRITYTWNAADNKYRADSDNLTKLAIENERRF</sequence>
<comment type="caution">
    <text evidence="2">The sequence shown here is derived from an EMBL/GenBank/DDBJ whole genome shotgun (WGS) entry which is preliminary data.</text>
</comment>
<evidence type="ECO:0000256" key="1">
    <source>
        <dbReference type="SAM" id="SignalP"/>
    </source>
</evidence>
<dbReference type="AlphaFoldDB" id="A0A936YJV6"/>
<feature type="chain" id="PRO_5037602213" evidence="1">
    <location>
        <begin position="26"/>
        <end position="286"/>
    </location>
</feature>
<dbReference type="Proteomes" id="UP000633219">
    <property type="component" value="Unassembled WGS sequence"/>
</dbReference>
<proteinExistence type="predicted"/>
<name>A0A936YJV6_9HYPH</name>
<gene>
    <name evidence="2" type="ORF">JJB09_06315</name>
</gene>
<dbReference type="EMBL" id="JAEQNC010000003">
    <property type="protein sequence ID" value="MBL0371635.1"/>
    <property type="molecule type" value="Genomic_DNA"/>
</dbReference>
<protein>
    <submittedName>
        <fullName evidence="2">Uncharacterized protein</fullName>
    </submittedName>
</protein>